<gene>
    <name evidence="6" type="primary">crp_1</name>
    <name evidence="6" type="ORF">NCTC11685_03911</name>
</gene>
<dbReference type="AlphaFoldDB" id="A0A7H4PE50"/>
<accession>A0A7H4PE50</accession>
<organism evidence="6 7">
    <name type="scientific">Klebsiella michiganensis</name>
    <dbReference type="NCBI Taxonomy" id="1134687"/>
    <lineage>
        <taxon>Bacteria</taxon>
        <taxon>Pseudomonadati</taxon>
        <taxon>Pseudomonadota</taxon>
        <taxon>Gammaproteobacteria</taxon>
        <taxon>Enterobacterales</taxon>
        <taxon>Enterobacteriaceae</taxon>
        <taxon>Klebsiella/Raoultella group</taxon>
        <taxon>Klebsiella</taxon>
    </lineage>
</organism>
<dbReference type="PROSITE" id="PS51063">
    <property type="entry name" value="HTH_CRP_2"/>
    <property type="match status" value="1"/>
</dbReference>
<keyword evidence="3" id="KW-0804">Transcription</keyword>
<dbReference type="SUPFAM" id="SSF51206">
    <property type="entry name" value="cAMP-binding domain-like"/>
    <property type="match status" value="1"/>
</dbReference>
<dbReference type="GO" id="GO:0003700">
    <property type="term" value="F:DNA-binding transcription factor activity"/>
    <property type="evidence" value="ECO:0007669"/>
    <property type="project" value="TreeGrafter"/>
</dbReference>
<dbReference type="InterPro" id="IPR036390">
    <property type="entry name" value="WH_DNA-bd_sf"/>
</dbReference>
<proteinExistence type="predicted"/>
<dbReference type="Gene3D" id="2.60.120.10">
    <property type="entry name" value="Jelly Rolls"/>
    <property type="match status" value="1"/>
</dbReference>
<feature type="domain" description="Cyclic nucleotide-binding" evidence="4">
    <location>
        <begin position="123"/>
        <end position="243"/>
    </location>
</feature>
<dbReference type="SMART" id="SM00100">
    <property type="entry name" value="cNMP"/>
    <property type="match status" value="1"/>
</dbReference>
<evidence type="ECO:0000259" key="4">
    <source>
        <dbReference type="PROSITE" id="PS50042"/>
    </source>
</evidence>
<feature type="domain" description="HTH crp-type" evidence="5">
    <location>
        <begin position="257"/>
        <end position="323"/>
    </location>
</feature>
<comment type="caution">
    <text evidence="6">The sequence shown here is derived from an EMBL/GenBank/DDBJ whole genome shotgun (WGS) entry which is preliminary data.</text>
</comment>
<dbReference type="GO" id="GO:0003677">
    <property type="term" value="F:DNA binding"/>
    <property type="evidence" value="ECO:0007669"/>
    <property type="project" value="UniProtKB-KW"/>
</dbReference>
<evidence type="ECO:0000313" key="7">
    <source>
        <dbReference type="Proteomes" id="UP000254863"/>
    </source>
</evidence>
<dbReference type="InterPro" id="IPR012318">
    <property type="entry name" value="HTH_CRP"/>
</dbReference>
<dbReference type="CDD" id="cd00038">
    <property type="entry name" value="CAP_ED"/>
    <property type="match status" value="1"/>
</dbReference>
<dbReference type="PROSITE" id="PS50042">
    <property type="entry name" value="CNMP_BINDING_3"/>
    <property type="match status" value="1"/>
</dbReference>
<evidence type="ECO:0000259" key="5">
    <source>
        <dbReference type="PROSITE" id="PS51063"/>
    </source>
</evidence>
<dbReference type="Pfam" id="PF13545">
    <property type="entry name" value="HTH_Crp_2"/>
    <property type="match status" value="1"/>
</dbReference>
<dbReference type="Proteomes" id="UP000254863">
    <property type="component" value="Unassembled WGS sequence"/>
</dbReference>
<keyword evidence="1" id="KW-0805">Transcription regulation</keyword>
<name>A0A7H4PE50_9ENTR</name>
<dbReference type="GO" id="GO:0005829">
    <property type="term" value="C:cytosol"/>
    <property type="evidence" value="ECO:0007669"/>
    <property type="project" value="TreeGrafter"/>
</dbReference>
<dbReference type="Pfam" id="PF00027">
    <property type="entry name" value="cNMP_binding"/>
    <property type="match status" value="1"/>
</dbReference>
<dbReference type="InterPro" id="IPR018490">
    <property type="entry name" value="cNMP-bd_dom_sf"/>
</dbReference>
<dbReference type="InterPro" id="IPR000595">
    <property type="entry name" value="cNMP-bd_dom"/>
</dbReference>
<keyword evidence="2" id="KW-0238">DNA-binding</keyword>
<protein>
    <submittedName>
        <fullName evidence="6">N-ribosylNicotinamide CRP-like regulator</fullName>
    </submittedName>
</protein>
<dbReference type="SUPFAM" id="SSF46785">
    <property type="entry name" value="Winged helix' DNA-binding domain"/>
    <property type="match status" value="1"/>
</dbReference>
<reference evidence="6 7" key="1">
    <citation type="submission" date="2018-06" db="EMBL/GenBank/DDBJ databases">
        <authorList>
            <consortium name="Pathogen Informatics"/>
            <person name="Doyle S."/>
        </authorList>
    </citation>
    <scope>NUCLEOTIDE SEQUENCE [LARGE SCALE GENOMIC DNA]</scope>
    <source>
        <strain evidence="6 7">NCTC11685</strain>
    </source>
</reference>
<dbReference type="InterPro" id="IPR050397">
    <property type="entry name" value="Env_Response_Regulators"/>
</dbReference>
<dbReference type="PANTHER" id="PTHR24567:SF26">
    <property type="entry name" value="REGULATORY PROTEIN YEIL"/>
    <property type="match status" value="1"/>
</dbReference>
<dbReference type="PANTHER" id="PTHR24567">
    <property type="entry name" value="CRP FAMILY TRANSCRIPTIONAL REGULATORY PROTEIN"/>
    <property type="match status" value="1"/>
</dbReference>
<evidence type="ECO:0000256" key="2">
    <source>
        <dbReference type="ARBA" id="ARBA00023125"/>
    </source>
</evidence>
<evidence type="ECO:0000256" key="3">
    <source>
        <dbReference type="ARBA" id="ARBA00023163"/>
    </source>
</evidence>
<evidence type="ECO:0000313" key="6">
    <source>
        <dbReference type="EMBL" id="STW66177.1"/>
    </source>
</evidence>
<dbReference type="InterPro" id="IPR014710">
    <property type="entry name" value="RmlC-like_jellyroll"/>
</dbReference>
<evidence type="ECO:0000256" key="1">
    <source>
        <dbReference type="ARBA" id="ARBA00023015"/>
    </source>
</evidence>
<dbReference type="EMBL" id="UGMS01000002">
    <property type="protein sequence ID" value="STW66177.1"/>
    <property type="molecule type" value="Genomic_DNA"/>
</dbReference>
<sequence>MIEAHATFQFGEDLLRQLLFFNQGCAGLLRSLPLFCSHVSKISRYFTTRFGRGPILFAIAGQVSRLIDGSGRWATLFFGVFLLAGDSRPVLIVVERDNMDTMKKPEFSVGWLSGLSEIVRDPLLYELLKYCPLEIMRRWRFEDIPRGDFICRQGEVCQRFSLIIAGEVDVFYEAEDGRRYRQARYRKGDMVGELEIFESRHYICSVVAVDHVQLLSLSQEHFCRWLALDNHFNQRMLRFFSQQYYQLSKKASSDNLYSLHQRVCQALWLRYQQDGANEILLDKQNLSQEFAATTRSINRILHDLKALQIIDTDGERIVLLAPEKLKQEADIG</sequence>